<dbReference type="PANTHER" id="PTHR48081">
    <property type="entry name" value="AB HYDROLASE SUPERFAMILY PROTEIN C4A8.06C"/>
    <property type="match status" value="1"/>
</dbReference>
<dbReference type="GO" id="GO:0016787">
    <property type="term" value="F:hydrolase activity"/>
    <property type="evidence" value="ECO:0007669"/>
    <property type="project" value="UniProtKB-KW"/>
</dbReference>
<dbReference type="Pfam" id="PF07859">
    <property type="entry name" value="Abhydrolase_3"/>
    <property type="match status" value="1"/>
</dbReference>
<evidence type="ECO:0000313" key="4">
    <source>
        <dbReference type="Proteomes" id="UP000308092"/>
    </source>
</evidence>
<protein>
    <recommendedName>
        <fullName evidence="2">Alpha/beta hydrolase fold-3 domain-containing protein</fullName>
    </recommendedName>
</protein>
<dbReference type="InterPro" id="IPR029058">
    <property type="entry name" value="AB_hydrolase_fold"/>
</dbReference>
<evidence type="ECO:0000256" key="1">
    <source>
        <dbReference type="ARBA" id="ARBA00022801"/>
    </source>
</evidence>
<dbReference type="STRING" id="1220188.A0A4S3JGI9"/>
<sequence>MLFPLSVADRLAVNTINSNQDFKMTLSYDPEFSKAAAEVLLAMAGSPSPAVNDVQARRVDITARYAAIFETLPDTSHVAQDVYRIPSYDGQPISVYRFSTKNPTSTSAGPAILHTHGGGMIQGSVDLFKKVLSLQVQDTGVQVFSVDYRLAPEKPFPTPVEDCYMGLTWLYEHADEFAVDRSRIATMGESAGGNLAAAITLMARDRGLSPPLAKQILIYPMLDDRTTVPNPALEPLALWTTNDNITGWTALLGNDIGKDRVSPYAAPARVTSMVGLPPTYIDVGELDIFRDEDITYAARIAAANISLEFHVYPGLPHAFDVYARDIEVTKRAIAHRYKAVLAI</sequence>
<feature type="domain" description="Alpha/beta hydrolase fold-3" evidence="2">
    <location>
        <begin position="112"/>
        <end position="319"/>
    </location>
</feature>
<evidence type="ECO:0000313" key="3">
    <source>
        <dbReference type="EMBL" id="THC93607.1"/>
    </source>
</evidence>
<dbReference type="PANTHER" id="PTHR48081:SF8">
    <property type="entry name" value="ALPHA_BETA HYDROLASE FOLD-3 DOMAIN-CONTAINING PROTEIN-RELATED"/>
    <property type="match status" value="1"/>
</dbReference>
<dbReference type="EMBL" id="SOSA01000255">
    <property type="protein sequence ID" value="THC93607.1"/>
    <property type="molecule type" value="Genomic_DNA"/>
</dbReference>
<dbReference type="AlphaFoldDB" id="A0A4S3JGI9"/>
<organism evidence="3 4">
    <name type="scientific">Aspergillus tanneri</name>
    <dbReference type="NCBI Taxonomy" id="1220188"/>
    <lineage>
        <taxon>Eukaryota</taxon>
        <taxon>Fungi</taxon>
        <taxon>Dikarya</taxon>
        <taxon>Ascomycota</taxon>
        <taxon>Pezizomycotina</taxon>
        <taxon>Eurotiomycetes</taxon>
        <taxon>Eurotiomycetidae</taxon>
        <taxon>Eurotiales</taxon>
        <taxon>Aspergillaceae</taxon>
        <taxon>Aspergillus</taxon>
        <taxon>Aspergillus subgen. Circumdati</taxon>
    </lineage>
</organism>
<keyword evidence="1" id="KW-0378">Hydrolase</keyword>
<proteinExistence type="predicted"/>
<reference evidence="3 4" key="1">
    <citation type="submission" date="2019-03" db="EMBL/GenBank/DDBJ databases">
        <title>The genome sequence of a newly discovered highly antifungal drug resistant Aspergillus species, Aspergillus tanneri NIH 1004.</title>
        <authorList>
            <person name="Mounaud S."/>
            <person name="Singh I."/>
            <person name="Joardar V."/>
            <person name="Pakala S."/>
            <person name="Pakala S."/>
            <person name="Venepally P."/>
            <person name="Hoover J."/>
            <person name="Nierman W."/>
            <person name="Chung J."/>
            <person name="Losada L."/>
        </authorList>
    </citation>
    <scope>NUCLEOTIDE SEQUENCE [LARGE SCALE GENOMIC DNA]</scope>
    <source>
        <strain evidence="3 4">NIH1004</strain>
    </source>
</reference>
<dbReference type="SUPFAM" id="SSF53474">
    <property type="entry name" value="alpha/beta-Hydrolases"/>
    <property type="match status" value="1"/>
</dbReference>
<evidence type="ECO:0000259" key="2">
    <source>
        <dbReference type="Pfam" id="PF07859"/>
    </source>
</evidence>
<comment type="caution">
    <text evidence="3">The sequence shown here is derived from an EMBL/GenBank/DDBJ whole genome shotgun (WGS) entry which is preliminary data.</text>
</comment>
<dbReference type="VEuPathDB" id="FungiDB:EYZ11_006922"/>
<gene>
    <name evidence="3" type="ORF">EYZ11_006922</name>
</gene>
<keyword evidence="4" id="KW-1185">Reference proteome</keyword>
<name>A0A4S3JGI9_9EURO</name>
<dbReference type="Proteomes" id="UP000308092">
    <property type="component" value="Unassembled WGS sequence"/>
</dbReference>
<dbReference type="InterPro" id="IPR013094">
    <property type="entry name" value="AB_hydrolase_3"/>
</dbReference>
<dbReference type="Gene3D" id="3.40.50.1820">
    <property type="entry name" value="alpha/beta hydrolase"/>
    <property type="match status" value="1"/>
</dbReference>
<dbReference type="InterPro" id="IPR050300">
    <property type="entry name" value="GDXG_lipolytic_enzyme"/>
</dbReference>
<accession>A0A4S3JGI9</accession>